<sequence>MSRILGKLYVQVVIGVCLGALLGILLPPFGTELKVLGDGFIRLIRMMLAPVIFVTVVLGIAKMESMKELGRVGLKALLYFELLSTAALVIGLIVVNVVRPGVGINADPHTLDVKAVAQYATVAKQESVVDFFLHIIPVSVTEAFAKGEILPILFFGLLLGVALSQGGERAQPVIALLDSLLDAFFRIVRAIMRLAPIGAFGAMAFTLGRYGVGSLLSLGLLLVCVYLTCILFVTLVFGLVARLSGFSLWRFLVYFKDEIFTVFGTCSSESVLPQLMRKLEQAGCPRPVVGLVVPAGLTFNPDGSAIYFSIAAIFVAQATNTPLTLIDQFVILGVLLLTSKGSAGVAGAGFVTLAATLGAMDKIPLAGMVLLLGVDRFMAEARSVTNTIGNALGTLAVAAWEGVLDRERLAEALGAPAPYRHAGATMSVGQPALGHREASTPGPVPAVQPAS</sequence>
<feature type="region of interest" description="Disordered" evidence="9">
    <location>
        <begin position="432"/>
        <end position="451"/>
    </location>
</feature>
<dbReference type="AlphaFoldDB" id="A0A921E1G4"/>
<keyword evidence="3" id="KW-0813">Transport</keyword>
<accession>A0A921E1G4</accession>
<feature type="compositionally biased region" description="Pro residues" evidence="9">
    <location>
        <begin position="442"/>
        <end position="451"/>
    </location>
</feature>
<keyword evidence="4" id="KW-1003">Cell membrane</keyword>
<evidence type="ECO:0000256" key="6">
    <source>
        <dbReference type="ARBA" id="ARBA00022847"/>
    </source>
</evidence>
<dbReference type="PRINTS" id="PR00173">
    <property type="entry name" value="EDTRNSPORT"/>
</dbReference>
<keyword evidence="5 10" id="KW-0812">Transmembrane</keyword>
<evidence type="ECO:0000256" key="7">
    <source>
        <dbReference type="ARBA" id="ARBA00022989"/>
    </source>
</evidence>
<dbReference type="PROSITE" id="PS00714">
    <property type="entry name" value="NA_DICARBOXYL_SYMP_2"/>
    <property type="match status" value="1"/>
</dbReference>
<dbReference type="GO" id="GO:0015138">
    <property type="term" value="F:fumarate transmembrane transporter activity"/>
    <property type="evidence" value="ECO:0007669"/>
    <property type="project" value="TreeGrafter"/>
</dbReference>
<comment type="caution">
    <text evidence="11">The sequence shown here is derived from an EMBL/GenBank/DDBJ whole genome shotgun (WGS) entry which is preliminary data.</text>
</comment>
<feature type="transmembrane region" description="Helical" evidence="10">
    <location>
        <begin position="76"/>
        <end position="98"/>
    </location>
</feature>
<keyword evidence="8 10" id="KW-0472">Membrane</keyword>
<dbReference type="GO" id="GO:0015141">
    <property type="term" value="F:succinate transmembrane transporter activity"/>
    <property type="evidence" value="ECO:0007669"/>
    <property type="project" value="TreeGrafter"/>
</dbReference>
<feature type="transmembrane region" description="Helical" evidence="10">
    <location>
        <begin position="187"/>
        <end position="207"/>
    </location>
</feature>
<dbReference type="PANTHER" id="PTHR42865:SF1">
    <property type="entry name" value="AEROBIC C4-DICARBOXYLATE TRANSPORT PROTEIN"/>
    <property type="match status" value="1"/>
</dbReference>
<evidence type="ECO:0000313" key="12">
    <source>
        <dbReference type="Proteomes" id="UP000742631"/>
    </source>
</evidence>
<dbReference type="PANTHER" id="PTHR42865">
    <property type="entry name" value="PROTON/GLUTAMATE-ASPARTATE SYMPORTER"/>
    <property type="match status" value="1"/>
</dbReference>
<dbReference type="Proteomes" id="UP000742631">
    <property type="component" value="Unassembled WGS sequence"/>
</dbReference>
<dbReference type="FunFam" id="1.10.3860.10:FF:000001">
    <property type="entry name" value="C4-dicarboxylate transport protein"/>
    <property type="match status" value="1"/>
</dbReference>
<keyword evidence="7 10" id="KW-1133">Transmembrane helix</keyword>
<comment type="subcellular location">
    <subcellularLocation>
        <location evidence="1">Cell inner membrane</location>
        <topology evidence="1">Multi-pass membrane protein</topology>
    </subcellularLocation>
</comment>
<evidence type="ECO:0000256" key="8">
    <source>
        <dbReference type="ARBA" id="ARBA00023136"/>
    </source>
</evidence>
<dbReference type="NCBIfam" id="NF002461">
    <property type="entry name" value="PRK01663.1"/>
    <property type="match status" value="1"/>
</dbReference>
<dbReference type="GO" id="GO:0070778">
    <property type="term" value="P:L-aspartate transmembrane transport"/>
    <property type="evidence" value="ECO:0007669"/>
    <property type="project" value="TreeGrafter"/>
</dbReference>
<evidence type="ECO:0000256" key="3">
    <source>
        <dbReference type="ARBA" id="ARBA00022448"/>
    </source>
</evidence>
<dbReference type="GO" id="GO:0005886">
    <property type="term" value="C:plasma membrane"/>
    <property type="evidence" value="ECO:0007669"/>
    <property type="project" value="UniProtKB-SubCell"/>
</dbReference>
<evidence type="ECO:0000256" key="5">
    <source>
        <dbReference type="ARBA" id="ARBA00022692"/>
    </source>
</evidence>
<comment type="similarity">
    <text evidence="2">Belongs to the dicarboxylate/amino acid:cation symporter (DAACS) (TC 2.A.23) family.</text>
</comment>
<proteinExistence type="inferred from homology"/>
<evidence type="ECO:0000256" key="2">
    <source>
        <dbReference type="ARBA" id="ARBA00006148"/>
    </source>
</evidence>
<dbReference type="Pfam" id="PF00375">
    <property type="entry name" value="SDF"/>
    <property type="match status" value="1"/>
</dbReference>
<evidence type="ECO:0000256" key="10">
    <source>
        <dbReference type="SAM" id="Phobius"/>
    </source>
</evidence>
<reference evidence="11" key="2">
    <citation type="submission" date="2021-09" db="EMBL/GenBank/DDBJ databases">
        <authorList>
            <person name="Gilroy R."/>
        </authorList>
    </citation>
    <scope>NUCLEOTIDE SEQUENCE</scope>
    <source>
        <strain evidence="11">316</strain>
    </source>
</reference>
<reference evidence="11" key="1">
    <citation type="journal article" date="2021" name="PeerJ">
        <title>Extensive microbial diversity within the chicken gut microbiome revealed by metagenomics and culture.</title>
        <authorList>
            <person name="Gilroy R."/>
            <person name="Ravi A."/>
            <person name="Getino M."/>
            <person name="Pursley I."/>
            <person name="Horton D.L."/>
            <person name="Alikhan N.F."/>
            <person name="Baker D."/>
            <person name="Gharbi K."/>
            <person name="Hall N."/>
            <person name="Watson M."/>
            <person name="Adriaenssens E.M."/>
            <person name="Foster-Nyarko E."/>
            <person name="Jarju S."/>
            <person name="Secka A."/>
            <person name="Antonio M."/>
            <person name="Oren A."/>
            <person name="Chaudhuri R.R."/>
            <person name="La Ragione R."/>
            <person name="Hildebrand F."/>
            <person name="Pallen M.J."/>
        </authorList>
    </citation>
    <scope>NUCLEOTIDE SEQUENCE</scope>
    <source>
        <strain evidence="11">316</strain>
    </source>
</reference>
<gene>
    <name evidence="11" type="primary">dctA</name>
    <name evidence="11" type="ORF">K8W01_08945</name>
</gene>
<keyword evidence="6" id="KW-0769">Symport</keyword>
<feature type="transmembrane region" description="Helical" evidence="10">
    <location>
        <begin position="219"/>
        <end position="241"/>
    </location>
</feature>
<organism evidence="11 12">
    <name type="scientific">Methylorubrum populi</name>
    <dbReference type="NCBI Taxonomy" id="223967"/>
    <lineage>
        <taxon>Bacteria</taxon>
        <taxon>Pseudomonadati</taxon>
        <taxon>Pseudomonadota</taxon>
        <taxon>Alphaproteobacteria</taxon>
        <taxon>Hyphomicrobiales</taxon>
        <taxon>Methylobacteriaceae</taxon>
        <taxon>Methylorubrum</taxon>
    </lineage>
</organism>
<feature type="transmembrane region" description="Helical" evidence="10">
    <location>
        <begin position="12"/>
        <end position="31"/>
    </location>
</feature>
<dbReference type="Gene3D" id="1.10.3860.10">
    <property type="entry name" value="Sodium:dicarboxylate symporter"/>
    <property type="match status" value="1"/>
</dbReference>
<protein>
    <submittedName>
        <fullName evidence="11">C4-dicarboxylate transporter DctA</fullName>
    </submittedName>
</protein>
<feature type="transmembrane region" description="Helical" evidence="10">
    <location>
        <begin position="43"/>
        <end position="64"/>
    </location>
</feature>
<name>A0A921E1G4_9HYPH</name>
<evidence type="ECO:0000256" key="9">
    <source>
        <dbReference type="SAM" id="MobiDB-lite"/>
    </source>
</evidence>
<evidence type="ECO:0000256" key="4">
    <source>
        <dbReference type="ARBA" id="ARBA00022475"/>
    </source>
</evidence>
<dbReference type="InterPro" id="IPR001991">
    <property type="entry name" value="Na-dicarboxylate_symporter"/>
</dbReference>
<evidence type="ECO:0000313" key="11">
    <source>
        <dbReference type="EMBL" id="HJE23770.1"/>
    </source>
</evidence>
<dbReference type="SUPFAM" id="SSF118215">
    <property type="entry name" value="Proton glutamate symport protein"/>
    <property type="match status" value="1"/>
</dbReference>
<dbReference type="InterPro" id="IPR036458">
    <property type="entry name" value="Na:dicarbo_symporter_sf"/>
</dbReference>
<dbReference type="EMBL" id="DYYG01000029">
    <property type="protein sequence ID" value="HJE23770.1"/>
    <property type="molecule type" value="Genomic_DNA"/>
</dbReference>
<evidence type="ECO:0000256" key="1">
    <source>
        <dbReference type="ARBA" id="ARBA00004429"/>
    </source>
</evidence>
<dbReference type="GO" id="GO:0015366">
    <property type="term" value="F:malate:proton symporter activity"/>
    <property type="evidence" value="ECO:0007669"/>
    <property type="project" value="TreeGrafter"/>
</dbReference>
<dbReference type="InterPro" id="IPR018107">
    <property type="entry name" value="Na-dicarboxylate_symporter_CS"/>
</dbReference>